<reference evidence="3" key="1">
    <citation type="journal article" date="2019" name="Int. J. Syst. Evol. Microbiol.">
        <title>The Global Catalogue of Microorganisms (GCM) 10K type strain sequencing project: providing services to taxonomists for standard genome sequencing and annotation.</title>
        <authorList>
            <consortium name="The Broad Institute Genomics Platform"/>
            <consortium name="The Broad Institute Genome Sequencing Center for Infectious Disease"/>
            <person name="Wu L."/>
            <person name="Ma J."/>
        </authorList>
    </citation>
    <scope>NUCLEOTIDE SEQUENCE [LARGE SCALE GENOMIC DNA]</scope>
    <source>
        <strain evidence="3">JCM 17986</strain>
    </source>
</reference>
<evidence type="ECO:0000313" key="3">
    <source>
        <dbReference type="Proteomes" id="UP001500466"/>
    </source>
</evidence>
<keyword evidence="3" id="KW-1185">Reference proteome</keyword>
<evidence type="ECO:0000259" key="1">
    <source>
        <dbReference type="Pfam" id="PF01494"/>
    </source>
</evidence>
<dbReference type="InterPro" id="IPR002938">
    <property type="entry name" value="FAD-bd"/>
</dbReference>
<dbReference type="PANTHER" id="PTHR42685">
    <property type="entry name" value="GERANYLGERANYL DIPHOSPHATE REDUCTASE"/>
    <property type="match status" value="1"/>
</dbReference>
<evidence type="ECO:0000313" key="2">
    <source>
        <dbReference type="EMBL" id="GAA4944794.1"/>
    </source>
</evidence>
<dbReference type="Pfam" id="PF01494">
    <property type="entry name" value="FAD_binding_3"/>
    <property type="match status" value="1"/>
</dbReference>
<dbReference type="PRINTS" id="PR00420">
    <property type="entry name" value="RNGMNOXGNASE"/>
</dbReference>
<dbReference type="RefSeq" id="WP_345673134.1">
    <property type="nucleotide sequence ID" value="NZ_BAABHS010000001.1"/>
</dbReference>
<sequence length="442" mass="48093">MSEEHVDAIVVGARCAGSAAATALAGAGRRVVAVDAAKFPSTTISTHLLFAGGVAELARVGALERVEALGAPRHDEAYIGMPGAEVRGTYSPVDGIAYGMCVRRAGLDLALVETARAAGADVREGVKVTSLVEEDGRVAGVRVSARGMQGEHTLRAPLVIGADGRRSTVARLVGASEHLSNPNERACYYAYYEDPRTEWRGTAAMWLAGRELGTVFPTDGGLALSLLMPPKERADEFRLDLEGEYDRTVAMLPGMAERLAGRTRVTKIVQSVEQPSYFRRSSGPGWALAGDAGHFKDPVTAQGIRDALRFGRLLGEAAAPVLDHPARLDAVVRKWELRREAECLETYHWTNRLARADEVNPLQEQMLRMLAKEPEGSRRLLDVYSRVRRPGQLLTPGFLAGCAVGAFRRRGVDRRALLRTLTAEARTELTTRRDLFRAARMR</sequence>
<protein>
    <submittedName>
        <fullName evidence="2">NAD(P)/FAD-dependent oxidoreductase</fullName>
    </submittedName>
</protein>
<dbReference type="Gene3D" id="3.50.50.60">
    <property type="entry name" value="FAD/NAD(P)-binding domain"/>
    <property type="match status" value="1"/>
</dbReference>
<dbReference type="InterPro" id="IPR036188">
    <property type="entry name" value="FAD/NAD-bd_sf"/>
</dbReference>
<proteinExistence type="predicted"/>
<accession>A0ABP9GJA6</accession>
<organism evidence="2 3">
    <name type="scientific">Yinghuangia aomiensis</name>
    <dbReference type="NCBI Taxonomy" id="676205"/>
    <lineage>
        <taxon>Bacteria</taxon>
        <taxon>Bacillati</taxon>
        <taxon>Actinomycetota</taxon>
        <taxon>Actinomycetes</taxon>
        <taxon>Kitasatosporales</taxon>
        <taxon>Streptomycetaceae</taxon>
        <taxon>Yinghuangia</taxon>
    </lineage>
</organism>
<feature type="domain" description="FAD-binding" evidence="1">
    <location>
        <begin position="6"/>
        <end position="316"/>
    </location>
</feature>
<dbReference type="Proteomes" id="UP001500466">
    <property type="component" value="Unassembled WGS sequence"/>
</dbReference>
<dbReference type="InterPro" id="IPR050407">
    <property type="entry name" value="Geranylgeranyl_reductase"/>
</dbReference>
<dbReference type="PANTHER" id="PTHR42685:SF22">
    <property type="entry name" value="CONDITIONED MEDIUM FACTOR RECEPTOR 1"/>
    <property type="match status" value="1"/>
</dbReference>
<gene>
    <name evidence="2" type="ORF">GCM10023205_00490</name>
</gene>
<dbReference type="SUPFAM" id="SSF51905">
    <property type="entry name" value="FAD/NAD(P)-binding domain"/>
    <property type="match status" value="1"/>
</dbReference>
<dbReference type="EMBL" id="BAABHS010000001">
    <property type="protein sequence ID" value="GAA4944794.1"/>
    <property type="molecule type" value="Genomic_DNA"/>
</dbReference>
<comment type="caution">
    <text evidence="2">The sequence shown here is derived from an EMBL/GenBank/DDBJ whole genome shotgun (WGS) entry which is preliminary data.</text>
</comment>
<name>A0ABP9GJA6_9ACTN</name>